<feature type="compositionally biased region" description="Acidic residues" evidence="1">
    <location>
        <begin position="16"/>
        <end position="27"/>
    </location>
</feature>
<evidence type="ECO:0000313" key="2">
    <source>
        <dbReference type="EMBL" id="KAK2097258.1"/>
    </source>
</evidence>
<name>A0ABQ9UJP2_SAGOE</name>
<organism evidence="2 3">
    <name type="scientific">Saguinus oedipus</name>
    <name type="common">Cotton-top tamarin</name>
    <name type="synonym">Oedipomidas oedipus</name>
    <dbReference type="NCBI Taxonomy" id="9490"/>
    <lineage>
        <taxon>Eukaryota</taxon>
        <taxon>Metazoa</taxon>
        <taxon>Chordata</taxon>
        <taxon>Craniata</taxon>
        <taxon>Vertebrata</taxon>
        <taxon>Euteleostomi</taxon>
        <taxon>Mammalia</taxon>
        <taxon>Eutheria</taxon>
        <taxon>Euarchontoglires</taxon>
        <taxon>Primates</taxon>
        <taxon>Haplorrhini</taxon>
        <taxon>Platyrrhini</taxon>
        <taxon>Cebidae</taxon>
        <taxon>Callitrichinae</taxon>
        <taxon>Saguinus</taxon>
    </lineage>
</organism>
<comment type="caution">
    <text evidence="2">The sequence shown here is derived from an EMBL/GenBank/DDBJ whole genome shotgun (WGS) entry which is preliminary data.</text>
</comment>
<evidence type="ECO:0000256" key="1">
    <source>
        <dbReference type="SAM" id="MobiDB-lite"/>
    </source>
</evidence>
<accession>A0ABQ9UJP2</accession>
<feature type="region of interest" description="Disordered" evidence="1">
    <location>
        <begin position="1"/>
        <end position="85"/>
    </location>
</feature>
<protein>
    <submittedName>
        <fullName evidence="2">Uncharacterized protein</fullName>
    </submittedName>
</protein>
<sequence>MAEEPEGPSRGWDSELSGEVDAEDGECTDGARGREPGMATGAEPASNLGPGGGGPVSEGSGGGGDTGAGPGQQPPSMGVEPQSSR</sequence>
<dbReference type="EMBL" id="JASSZA010000011">
    <property type="protein sequence ID" value="KAK2097258.1"/>
    <property type="molecule type" value="Genomic_DNA"/>
</dbReference>
<keyword evidence="3" id="KW-1185">Reference proteome</keyword>
<gene>
    <name evidence="2" type="ORF">P7K49_022709</name>
</gene>
<proteinExistence type="predicted"/>
<evidence type="ECO:0000313" key="3">
    <source>
        <dbReference type="Proteomes" id="UP001266305"/>
    </source>
</evidence>
<reference evidence="2 3" key="1">
    <citation type="submission" date="2023-05" db="EMBL/GenBank/DDBJ databases">
        <title>B98-5 Cell Line De Novo Hybrid Assembly: An Optical Mapping Approach.</title>
        <authorList>
            <person name="Kananen K."/>
            <person name="Auerbach J.A."/>
            <person name="Kautto E."/>
            <person name="Blachly J.S."/>
        </authorList>
    </citation>
    <scope>NUCLEOTIDE SEQUENCE [LARGE SCALE GENOMIC DNA]</scope>
    <source>
        <strain evidence="2">B95-8</strain>
        <tissue evidence="2">Cell line</tissue>
    </source>
</reference>
<dbReference type="Proteomes" id="UP001266305">
    <property type="component" value="Unassembled WGS sequence"/>
</dbReference>
<feature type="compositionally biased region" description="Gly residues" evidence="1">
    <location>
        <begin position="49"/>
        <end position="70"/>
    </location>
</feature>